<comment type="caution">
    <text evidence="1">The sequence shown here is derived from an EMBL/GenBank/DDBJ whole genome shotgun (WGS) entry which is preliminary data.</text>
</comment>
<evidence type="ECO:0000313" key="2">
    <source>
        <dbReference type="Proteomes" id="UP000568751"/>
    </source>
</evidence>
<organism evidence="1 2">
    <name type="scientific">Candidatus Thiodubiliella endoseptemdiera</name>
    <dbReference type="NCBI Taxonomy" id="2738886"/>
    <lineage>
        <taxon>Bacteria</taxon>
        <taxon>Pseudomonadati</taxon>
        <taxon>Pseudomonadota</taxon>
        <taxon>Gammaproteobacteria</taxon>
        <taxon>Candidatus Pseudothioglobaceae</taxon>
        <taxon>Candidatus Thiodubiliella</taxon>
    </lineage>
</organism>
<dbReference type="AlphaFoldDB" id="A0A853F2H8"/>
<reference evidence="1 2" key="1">
    <citation type="submission" date="2020-05" db="EMBL/GenBank/DDBJ databases">
        <title>Horizontal transmission and recombination maintain forever young bacterial symbiont genomes.</title>
        <authorList>
            <person name="Russell S.L."/>
            <person name="Pepper-Tunick E."/>
            <person name="Svedberg J."/>
            <person name="Byrne A."/>
            <person name="Ruelas Castillo J."/>
            <person name="Vollmers C."/>
            <person name="Beinart R.A."/>
            <person name="Corbett-Detig R."/>
        </authorList>
    </citation>
    <scope>NUCLEOTIDE SEQUENCE [LARGE SCALE GENOMIC DNA]</scope>
    <source>
        <strain evidence="1">455</strain>
    </source>
</reference>
<dbReference type="Proteomes" id="UP000568751">
    <property type="component" value="Unassembled WGS sequence"/>
</dbReference>
<name>A0A853F2H8_9GAMM</name>
<sequence length="459" mass="48433">MTNTIIKIKLIHFLKNTFTKTPAQAVNIARAGSTALTKLKYLFSVSLLTLSLNVVSDTQQFNKAAYLDFSKPYTYNWNNTQAVNKKDNQATTLLKEVASTVRNTLGGTDSNNANQFGKTLSTNVANQLKNKAISTTEGFINDKANEYANSIGSGRSEISIYGIDSQALVTAVNATVTAAASSSVLADIGTDANTASTSDTTIAEFGAILPALTGFVDANLAAYQAYINDNPGSFSSPATQAEVQAMITAVNPFVAETVMFKGSTYKTVKSPDTNRIWLDRNLGATQVCASSTDSACYGNLYQWGRNDDGHESRTSGITATLATTITPAINKFITSSSDWSTADSTGSSRTSAWADGGANDICPAGFSVPTEAELTADTAGATTTDVINSATAFSSFLKIPVAGYRYRANGALNDVGSDVYLWSRSARGSNGRSLDIGSDTAGFGSTNRAYGLSVRCIRD</sequence>
<dbReference type="EMBL" id="JACCHT010000001">
    <property type="protein sequence ID" value="NYT27756.1"/>
    <property type="molecule type" value="Genomic_DNA"/>
</dbReference>
<protein>
    <recommendedName>
        <fullName evidence="3">Fibrobacter succinogenes major paralogous domain-containing protein</fullName>
    </recommendedName>
</protein>
<accession>A0A853F2H8</accession>
<proteinExistence type="predicted"/>
<evidence type="ECO:0008006" key="3">
    <source>
        <dbReference type="Google" id="ProtNLM"/>
    </source>
</evidence>
<gene>
    <name evidence="1" type="ORF">H0A76_07565</name>
</gene>
<evidence type="ECO:0000313" key="1">
    <source>
        <dbReference type="EMBL" id="NYT27756.1"/>
    </source>
</evidence>